<evidence type="ECO:0000313" key="1">
    <source>
        <dbReference type="EMBL" id="QDA60780.1"/>
    </source>
</evidence>
<dbReference type="RefSeq" id="WP_139515954.1">
    <property type="nucleotide sequence ID" value="NZ_CP040896.1"/>
</dbReference>
<protein>
    <submittedName>
        <fullName evidence="1">Uncharacterized protein</fullName>
    </submittedName>
</protein>
<keyword evidence="2" id="KW-1185">Reference proteome</keyword>
<dbReference type="EMBL" id="CP040896">
    <property type="protein sequence ID" value="QDA60780.1"/>
    <property type="molecule type" value="Genomic_DNA"/>
</dbReference>
<dbReference type="Proteomes" id="UP000305398">
    <property type="component" value="Chromosome"/>
</dbReference>
<organism evidence="1 2">
    <name type="scientific">Hymenobacter jejuensis</name>
    <dbReference type="NCBI Taxonomy" id="2502781"/>
    <lineage>
        <taxon>Bacteria</taxon>
        <taxon>Pseudomonadati</taxon>
        <taxon>Bacteroidota</taxon>
        <taxon>Cytophagia</taxon>
        <taxon>Cytophagales</taxon>
        <taxon>Hymenobacteraceae</taxon>
        <taxon>Hymenobacter</taxon>
    </lineage>
</organism>
<dbReference type="KEGG" id="hyj:FHG12_11995"/>
<accession>A0A5B8A0G5</accession>
<evidence type="ECO:0000313" key="2">
    <source>
        <dbReference type="Proteomes" id="UP000305398"/>
    </source>
</evidence>
<reference evidence="1 2" key="1">
    <citation type="submission" date="2019-06" db="EMBL/GenBank/DDBJ databases">
        <authorList>
            <person name="Srinivasan S."/>
        </authorList>
    </citation>
    <scope>NUCLEOTIDE SEQUENCE [LARGE SCALE GENOMIC DNA]</scope>
    <source>
        <strain evidence="1 2">17J68-5</strain>
    </source>
</reference>
<proteinExistence type="predicted"/>
<dbReference type="OrthoDB" id="962781at2"/>
<name>A0A5B8A0G5_9BACT</name>
<dbReference type="AlphaFoldDB" id="A0A5B8A0G5"/>
<sequence length="166" mass="18399">MLLLALALLTTCAEKIDFGPDAGITYRDAHNYPHGDDPTDWTSDGSWNKKEKALFSFATKIELNGSQLGGLTNMSFFPNPVAAGGAGQFHFDSKMTAIKAKLVFVDQQYKVIQNQEIAIDAPRLSFMQAFPPDKFSSGHVYRMYYAFYGADGTLYQKGHGDIKIDK</sequence>
<gene>
    <name evidence="1" type="ORF">FHG12_11995</name>
</gene>